<organism evidence="2 3">
    <name type="scientific">Funneliformis geosporum</name>
    <dbReference type="NCBI Taxonomy" id="1117311"/>
    <lineage>
        <taxon>Eukaryota</taxon>
        <taxon>Fungi</taxon>
        <taxon>Fungi incertae sedis</taxon>
        <taxon>Mucoromycota</taxon>
        <taxon>Glomeromycotina</taxon>
        <taxon>Glomeromycetes</taxon>
        <taxon>Glomerales</taxon>
        <taxon>Glomeraceae</taxon>
        <taxon>Funneliformis</taxon>
    </lineage>
</organism>
<dbReference type="Proteomes" id="UP001153678">
    <property type="component" value="Unassembled WGS sequence"/>
</dbReference>
<feature type="signal peptide" evidence="1">
    <location>
        <begin position="1"/>
        <end position="18"/>
    </location>
</feature>
<dbReference type="AlphaFoldDB" id="A0A9W4STI0"/>
<comment type="caution">
    <text evidence="2">The sequence shown here is derived from an EMBL/GenBank/DDBJ whole genome shotgun (WGS) entry which is preliminary data.</text>
</comment>
<evidence type="ECO:0000256" key="1">
    <source>
        <dbReference type="SAM" id="SignalP"/>
    </source>
</evidence>
<gene>
    <name evidence="2" type="ORF">FWILDA_LOCUS8653</name>
</gene>
<accession>A0A9W4STI0</accession>
<name>A0A9W4STI0_9GLOM</name>
<evidence type="ECO:0000313" key="3">
    <source>
        <dbReference type="Proteomes" id="UP001153678"/>
    </source>
</evidence>
<keyword evidence="3" id="KW-1185">Reference proteome</keyword>
<evidence type="ECO:0000313" key="2">
    <source>
        <dbReference type="EMBL" id="CAI2178570.1"/>
    </source>
</evidence>
<reference evidence="2" key="1">
    <citation type="submission" date="2022-08" db="EMBL/GenBank/DDBJ databases">
        <authorList>
            <person name="Kallberg Y."/>
            <person name="Tangrot J."/>
            <person name="Rosling A."/>
        </authorList>
    </citation>
    <scope>NUCLEOTIDE SEQUENCE</scope>
    <source>
        <strain evidence="2">Wild A</strain>
    </source>
</reference>
<protein>
    <submittedName>
        <fullName evidence="2">6950_t:CDS:1</fullName>
    </submittedName>
</protein>
<sequence>MAEVQLLVTIGVLGIVLASTYKKIPSCWDLTDVDDMYKQALMEGIFHDVHEAKVYARYMNFVYFFGAKVLGGGDSNLTSPALVLVPLLQ</sequence>
<feature type="chain" id="PRO_5040749694" evidence="1">
    <location>
        <begin position="19"/>
        <end position="89"/>
    </location>
</feature>
<keyword evidence="1" id="KW-0732">Signal</keyword>
<dbReference type="EMBL" id="CAMKVN010001880">
    <property type="protein sequence ID" value="CAI2178570.1"/>
    <property type="molecule type" value="Genomic_DNA"/>
</dbReference>
<proteinExistence type="predicted"/>